<gene>
    <name evidence="5" type="ORF">IRJ41_013961</name>
</gene>
<proteinExistence type="predicted"/>
<dbReference type="Pfam" id="PF00632">
    <property type="entry name" value="HECT"/>
    <property type="match status" value="1"/>
</dbReference>
<evidence type="ECO:0000313" key="6">
    <source>
        <dbReference type="Proteomes" id="UP001059041"/>
    </source>
</evidence>
<dbReference type="SUPFAM" id="SSF56204">
    <property type="entry name" value="Hect, E3 ligase catalytic domain"/>
    <property type="match status" value="1"/>
</dbReference>
<evidence type="ECO:0000256" key="1">
    <source>
        <dbReference type="ARBA" id="ARBA00022679"/>
    </source>
</evidence>
<name>A0A9W7WZJ7_TRIRA</name>
<accession>A0A9W7WZJ7</accession>
<organism evidence="5 6">
    <name type="scientific">Triplophysa rosa</name>
    <name type="common">Cave loach</name>
    <dbReference type="NCBI Taxonomy" id="992332"/>
    <lineage>
        <taxon>Eukaryota</taxon>
        <taxon>Metazoa</taxon>
        <taxon>Chordata</taxon>
        <taxon>Craniata</taxon>
        <taxon>Vertebrata</taxon>
        <taxon>Euteleostomi</taxon>
        <taxon>Actinopterygii</taxon>
        <taxon>Neopterygii</taxon>
        <taxon>Teleostei</taxon>
        <taxon>Ostariophysi</taxon>
        <taxon>Cypriniformes</taxon>
        <taxon>Nemacheilidae</taxon>
        <taxon>Triplophysa</taxon>
    </lineage>
</organism>
<dbReference type="InterPro" id="IPR000569">
    <property type="entry name" value="HECT_dom"/>
</dbReference>
<dbReference type="GO" id="GO:0004842">
    <property type="term" value="F:ubiquitin-protein transferase activity"/>
    <property type="evidence" value="ECO:0007669"/>
    <property type="project" value="InterPro"/>
</dbReference>
<dbReference type="InterPro" id="IPR035983">
    <property type="entry name" value="Hect_E3_ubiquitin_ligase"/>
</dbReference>
<feature type="region of interest" description="Disordered" evidence="3">
    <location>
        <begin position="193"/>
        <end position="218"/>
    </location>
</feature>
<keyword evidence="6" id="KW-1185">Reference proteome</keyword>
<dbReference type="Gene3D" id="3.30.2410.10">
    <property type="entry name" value="Hect, E3 ligase catalytic domain"/>
    <property type="match status" value="1"/>
</dbReference>
<evidence type="ECO:0000256" key="2">
    <source>
        <dbReference type="ARBA" id="ARBA00022786"/>
    </source>
</evidence>
<keyword evidence="1" id="KW-0808">Transferase</keyword>
<evidence type="ECO:0000259" key="4">
    <source>
        <dbReference type="Pfam" id="PF00632"/>
    </source>
</evidence>
<comment type="caution">
    <text evidence="5">The sequence shown here is derived from an EMBL/GenBank/DDBJ whole genome shotgun (WGS) entry which is preliminary data.</text>
</comment>
<dbReference type="Proteomes" id="UP001059041">
    <property type="component" value="Linkage Group LG4"/>
</dbReference>
<evidence type="ECO:0000313" key="5">
    <source>
        <dbReference type="EMBL" id="KAI7811387.1"/>
    </source>
</evidence>
<reference evidence="5" key="1">
    <citation type="submission" date="2021-02" db="EMBL/GenBank/DDBJ databases">
        <title>Comparative genomics reveals that relaxation of natural selection precedes convergent phenotypic evolution of cavefish.</title>
        <authorList>
            <person name="Peng Z."/>
        </authorList>
    </citation>
    <scope>NUCLEOTIDE SEQUENCE</scope>
    <source>
        <tissue evidence="5">Muscle</tissue>
    </source>
</reference>
<dbReference type="EMBL" id="JAFHDT010000004">
    <property type="protein sequence ID" value="KAI7811387.1"/>
    <property type="molecule type" value="Genomic_DNA"/>
</dbReference>
<dbReference type="AlphaFoldDB" id="A0A9W7WZJ7"/>
<evidence type="ECO:0000256" key="3">
    <source>
        <dbReference type="SAM" id="MobiDB-lite"/>
    </source>
</evidence>
<protein>
    <recommendedName>
        <fullName evidence="4">HECT domain-containing protein</fullName>
    </recommendedName>
</protein>
<sequence>MVPREHIDKRHIDCSVLQFMTDDQLKEYLPSYGDRLAVHGYCRRKEKDPCGRKTKLFDRLKKRLARSTGDNDNVCEKKMPKNAQKNMRKIEMGWIHFREGKFTQVRTKKGGGTRKISVSKDCRKKDLLEKAAELFFPGEKCSEGSFTDFVVDVTDFQEQTIDDQITVGELYEKTKLPVLRFYLTTKKKIISSDTDSGTVRQGGENMQDSRDPTHAGESSLLSENVEPDIIYVGSSTVLATGNDDVSFTDSITNMTNISSVIEIDASRQPEVDNLEESAIVTFSTGHISGVEDIELDDTLPLLEDSYPVPSPIDNPPEPFVQNQRAKKILVVHRGQVLQELIAYFCDQSVLMDDISMRVILPDGRLENAVDEGGVLRDVLSEFWHDFYEQCTLGNSFKVPYLRHDFGQQQWESIGRIIAYSWQKEKYMPVKLAPVILEQAAHGCVTTSLVDCFLKYVTESDRMILESCRSHFEDVDKEELFEIILSSSWEELAHQKLIQEPAFVIEQWHCVLAPMRMELHDITSAYNELQPTSRKVMKSITYPSMMNEQQKNAGRYLSTFLRESDTQHLSLFLRFCTGSDLFLGKNITVSFTQLDGFQRRPIAHTCGCYLELPVNYDNYPEFRYEMNKVLESNIWVMDII</sequence>
<keyword evidence="2" id="KW-0833">Ubl conjugation pathway</keyword>
<feature type="domain" description="HECT" evidence="4">
    <location>
        <begin position="524"/>
        <end position="630"/>
    </location>
</feature>